<dbReference type="EMBL" id="BJXR01000031">
    <property type="protein sequence ID" value="GEN08973.1"/>
    <property type="molecule type" value="Genomic_DNA"/>
</dbReference>
<dbReference type="OrthoDB" id="9801841at2"/>
<dbReference type="InterPro" id="IPR038225">
    <property type="entry name" value="TagF_sf"/>
</dbReference>
<dbReference type="Proteomes" id="UP000183760">
    <property type="component" value="Unassembled WGS sequence"/>
</dbReference>
<keyword evidence="3" id="KW-1185">Reference proteome</keyword>
<comment type="caution">
    <text evidence="1">The sequence shown here is derived from an EMBL/GenBank/DDBJ whole genome shotgun (WGS) entry which is preliminary data.</text>
</comment>
<organism evidence="1 4">
    <name type="scientific">Myxococcus fulvus</name>
    <dbReference type="NCBI Taxonomy" id="33"/>
    <lineage>
        <taxon>Bacteria</taxon>
        <taxon>Pseudomonadati</taxon>
        <taxon>Myxococcota</taxon>
        <taxon>Myxococcia</taxon>
        <taxon>Myxococcales</taxon>
        <taxon>Cystobacterineae</taxon>
        <taxon>Myxococcaceae</taxon>
        <taxon>Myxococcus</taxon>
    </lineage>
</organism>
<dbReference type="NCBIfam" id="TIGR03373">
    <property type="entry name" value="VI_minor_4"/>
    <property type="match status" value="1"/>
</dbReference>
<dbReference type="EMBL" id="FOIB01000005">
    <property type="protein sequence ID" value="SEU13925.1"/>
    <property type="molecule type" value="Genomic_DNA"/>
</dbReference>
<protein>
    <submittedName>
        <fullName evidence="2">Type VI secretion system protein ImpM</fullName>
    </submittedName>
</protein>
<dbReference type="Gene3D" id="3.40.1730.10">
    <property type="entry name" value="pa0076 domain"/>
    <property type="match status" value="1"/>
</dbReference>
<gene>
    <name evidence="1" type="ORF">MFU01_40100</name>
    <name evidence="2" type="ORF">SAMN05443572_105230</name>
</gene>
<dbReference type="Proteomes" id="UP000321514">
    <property type="component" value="Unassembled WGS sequence"/>
</dbReference>
<reference evidence="2 3" key="1">
    <citation type="submission" date="2016-10" db="EMBL/GenBank/DDBJ databases">
        <authorList>
            <person name="Varghese N."/>
            <person name="Submissions S."/>
        </authorList>
    </citation>
    <scope>NUCLEOTIDE SEQUENCE [LARGE SCALE GENOMIC DNA]</scope>
    <source>
        <strain evidence="2 3">DSM 16525</strain>
    </source>
</reference>
<dbReference type="InterPro" id="IPR017748">
    <property type="entry name" value="TagF"/>
</dbReference>
<evidence type="ECO:0000313" key="3">
    <source>
        <dbReference type="Proteomes" id="UP000183760"/>
    </source>
</evidence>
<dbReference type="RefSeq" id="WP_074954949.1">
    <property type="nucleotide sequence ID" value="NZ_BJXR01000031.1"/>
</dbReference>
<sequence>MLGVVGRNQVALLGKAPCQGDFIRWNAADAVSQAFHRWLEESHEAVRRANTQLPSEPTCFVFTMPGGRQALVGTLATSTDKVGRVFPLAVYVAVDAAGAAEQFPSIPDSFRAFFAAGARLLADAATLSASELESRVEALSAVSSADAMGASAQRRRLESLPAGPLVQRLQGDGAAPGVAYYAFNTFLKACQAERGKEPAKPGVTLECPFPEALGPFCWAELAKRQLGWRSMPPAMFWHLGPSPRLLLSIGTPGVALLMHLAKPEHSSMKVWPLLTRQQSAIDSAQKALSPARRQALEDPTTPVESLLAAFGT</sequence>
<dbReference type="AlphaFoldDB" id="A0A511T5T7"/>
<accession>A0A511T5T7</accession>
<dbReference type="STRING" id="1334629.MFUL124B02_26370"/>
<dbReference type="Pfam" id="PF09867">
    <property type="entry name" value="TagF_N"/>
    <property type="match status" value="1"/>
</dbReference>
<evidence type="ECO:0000313" key="4">
    <source>
        <dbReference type="Proteomes" id="UP000321514"/>
    </source>
</evidence>
<proteinExistence type="predicted"/>
<reference evidence="1 4" key="2">
    <citation type="submission" date="2019-07" db="EMBL/GenBank/DDBJ databases">
        <title>Whole genome shotgun sequence of Myxococcus fulvus NBRC 100333.</title>
        <authorList>
            <person name="Hosoyama A."/>
            <person name="Uohara A."/>
            <person name="Ohji S."/>
            <person name="Ichikawa N."/>
        </authorList>
    </citation>
    <scope>NUCLEOTIDE SEQUENCE [LARGE SCALE GENOMIC DNA]</scope>
    <source>
        <strain evidence="1 4">NBRC 100333</strain>
    </source>
</reference>
<evidence type="ECO:0000313" key="2">
    <source>
        <dbReference type="EMBL" id="SEU13925.1"/>
    </source>
</evidence>
<name>A0A511T5T7_MYXFU</name>
<evidence type="ECO:0000313" key="1">
    <source>
        <dbReference type="EMBL" id="GEN08973.1"/>
    </source>
</evidence>